<proteinExistence type="inferred from homology"/>
<dbReference type="PROSITE" id="PS51892">
    <property type="entry name" value="SUBTILASE"/>
    <property type="match status" value="1"/>
</dbReference>
<sequence>MRGFGRFALGALLACSLVPIPAGTAAADETAGSADGSADAALAPGTYVEHEAIAYVIDGGAQAFSLNDDLLGSAENLMSIDAGTAVEALKDDAGAVEAAAAVRSRSSSNGDEASAGRLVLVRDESKTAEQLIGELESDARVAFAEPNAIVETVDADGATPEPDALAKPTAEVANDKGETEPEGDGEESTPSSEIVFGQDKDEPATDINEFVWGFHNDGRMGGMAQNEAVDMGYAAWNDAAAAEKLDEVVVAVIDSGVDASNPDLEPVMWNEGLTSGIATTGKEDEHGFAVVADSAAGVSSTTGLTEYHGTHVAGTIGAAWDGKGVSGLAGNVNLMAVRHDDTLSGALKCFDYVSRACDAGVEVRVTNNSWGLGQGQWRSLDMAVTEIGRQGVVSVFASGNSTYDTDAAGSTVGLLADNPYAITVNAIDPTGNPSTFTQYGETTTDVMAPGTAVLSTYATGAANGAGVTEGPQYLGEEDGEAALYESFDSKSHAAAGVDMQTFSSFSVDSDAADTCEIVAGGRRFDGESALELPYGSDSAEMGAPASAVSGTVDLSGLAEKPTHLSIRYTATSDENASVVPLTSVGVKTLDGSWKELATKEGSFGYGGDSWAGLSGQLPDNVDWANFQVDIRYAVAKLSTTGGTSDLGPYLAGTFVVDSIGLGSDLVPYTYLQGTSMASPAVAGAAAVIAGQGLDDVAADDPAKAAEKLAALVKGAAEPDARYEGLCSTGGYATVDGASNPGPAITEVVDNGGTVTVRGYFMPEGATAMLDGAAATVSERTDLGDGKTELTVQKPEGFAGGQAVVRVEANGKQANHRVDLGKRVETTYYDQTDLPVPDELNTWGAWQLVGFNGDVYCLPRTSVFDSSNSYDHLLRYDPDTKTWEEVPFPVDLLGTKGFAGSIVDATGATLGGALVLQLVNREDKVSFVRYTADGTWEMLDFDFPAENGVPYASTLGSDGKHLYLFGGITGEEKDSTVVYRADLETFVFEETGELSTGRIRPQVAYGNGAFAVTSGVSISTQLGGIGGVELAMPREGDSDDASGEGIPKGWLEGTPVDLSSLVTETGQLAYAAGGVEDGFALVGPTSDDGTTDTYLLSGDEASSVAAYGKRASQQALVAPAATAYRGRFYVLAGSQNEPYHVFSSTAMETGAQPGDAEIVPTPDPEPEPTPDPDPKPTPDPAPTPNAPSGSTPKALARTGDPLAPSSLVLAVLASAGAAALAVSTVRRRRARKA</sequence>
<dbReference type="InterPro" id="IPR022398">
    <property type="entry name" value="Peptidase_S8_His-AS"/>
</dbReference>
<evidence type="ECO:0000259" key="10">
    <source>
        <dbReference type="Pfam" id="PF00082"/>
    </source>
</evidence>
<dbReference type="Pfam" id="PF00082">
    <property type="entry name" value="Peptidase_S8"/>
    <property type="match status" value="1"/>
</dbReference>
<evidence type="ECO:0000256" key="8">
    <source>
        <dbReference type="SAM" id="Phobius"/>
    </source>
</evidence>
<dbReference type="PROSITE" id="PS00138">
    <property type="entry name" value="SUBTILASE_SER"/>
    <property type="match status" value="1"/>
</dbReference>
<evidence type="ECO:0000256" key="5">
    <source>
        <dbReference type="PROSITE-ProRule" id="PRU01240"/>
    </source>
</evidence>
<feature type="chain" id="PRO_5043758702" evidence="9">
    <location>
        <begin position="28"/>
        <end position="1232"/>
    </location>
</feature>
<keyword evidence="2 5" id="KW-0645">Protease</keyword>
<dbReference type="KEGG" id="egd:GS424_001720"/>
<dbReference type="PANTHER" id="PTHR43806:SF11">
    <property type="entry name" value="CEREVISIN-RELATED"/>
    <property type="match status" value="1"/>
</dbReference>
<dbReference type="Proteomes" id="UP000478463">
    <property type="component" value="Chromosome"/>
</dbReference>
<organism evidence="11 12">
    <name type="scientific">Eggerthella guodeyinii</name>
    <dbReference type="NCBI Taxonomy" id="2690837"/>
    <lineage>
        <taxon>Bacteria</taxon>
        <taxon>Bacillati</taxon>
        <taxon>Actinomycetota</taxon>
        <taxon>Coriobacteriia</taxon>
        <taxon>Eggerthellales</taxon>
        <taxon>Eggerthellaceae</taxon>
        <taxon>Eggerthella</taxon>
    </lineage>
</organism>
<dbReference type="InterPro" id="IPR023827">
    <property type="entry name" value="Peptidase_S8_Asp-AS"/>
</dbReference>
<evidence type="ECO:0000256" key="4">
    <source>
        <dbReference type="ARBA" id="ARBA00022825"/>
    </source>
</evidence>
<keyword evidence="8" id="KW-0472">Membrane</keyword>
<evidence type="ECO:0000256" key="9">
    <source>
        <dbReference type="SAM" id="SignalP"/>
    </source>
</evidence>
<reference evidence="11 12" key="1">
    <citation type="submission" date="2020-10" db="EMBL/GenBank/DDBJ databases">
        <title>Eggerthella sp. nov., isolated from human feces.</title>
        <authorList>
            <person name="Yajun G."/>
        </authorList>
    </citation>
    <scope>NUCLEOTIDE SEQUENCE [LARGE SCALE GENOMIC DNA]</scope>
    <source>
        <strain evidence="11 12">HF-1101</strain>
    </source>
</reference>
<name>A0A6L7IV75_9ACTN</name>
<dbReference type="SUPFAM" id="SSF52743">
    <property type="entry name" value="Subtilisin-like"/>
    <property type="match status" value="1"/>
</dbReference>
<feature type="region of interest" description="Disordered" evidence="7">
    <location>
        <begin position="1150"/>
        <end position="1199"/>
    </location>
</feature>
<dbReference type="GO" id="GO:0006508">
    <property type="term" value="P:proteolysis"/>
    <property type="evidence" value="ECO:0007669"/>
    <property type="project" value="UniProtKB-KW"/>
</dbReference>
<dbReference type="InterPro" id="IPR050131">
    <property type="entry name" value="Peptidase_S8_subtilisin-like"/>
</dbReference>
<dbReference type="PRINTS" id="PR00723">
    <property type="entry name" value="SUBTILISIN"/>
</dbReference>
<gene>
    <name evidence="11" type="ORF">GS424_001720</name>
</gene>
<evidence type="ECO:0000256" key="3">
    <source>
        <dbReference type="ARBA" id="ARBA00022801"/>
    </source>
</evidence>
<dbReference type="InterPro" id="IPR036852">
    <property type="entry name" value="Peptidase_S8/S53_dom_sf"/>
</dbReference>
<dbReference type="InterPro" id="IPR015500">
    <property type="entry name" value="Peptidase_S8_subtilisin-rel"/>
</dbReference>
<evidence type="ECO:0000256" key="1">
    <source>
        <dbReference type="ARBA" id="ARBA00011073"/>
    </source>
</evidence>
<evidence type="ECO:0000313" key="11">
    <source>
        <dbReference type="EMBL" id="QOS68612.1"/>
    </source>
</evidence>
<evidence type="ECO:0000256" key="7">
    <source>
        <dbReference type="SAM" id="MobiDB-lite"/>
    </source>
</evidence>
<keyword evidence="9" id="KW-0732">Signal</keyword>
<feature type="active site" description="Charge relay system" evidence="5">
    <location>
        <position position="254"/>
    </location>
</feature>
<keyword evidence="8" id="KW-1133">Transmembrane helix</keyword>
<keyword evidence="3 5" id="KW-0378">Hydrolase</keyword>
<evidence type="ECO:0000256" key="6">
    <source>
        <dbReference type="RuleBase" id="RU003355"/>
    </source>
</evidence>
<dbReference type="AlphaFoldDB" id="A0A6L7IV75"/>
<feature type="region of interest" description="Disordered" evidence="7">
    <location>
        <begin position="155"/>
        <end position="202"/>
    </location>
</feature>
<dbReference type="EMBL" id="CP063310">
    <property type="protein sequence ID" value="QOS68612.1"/>
    <property type="molecule type" value="Genomic_DNA"/>
</dbReference>
<keyword evidence="4 5" id="KW-0720">Serine protease</keyword>
<dbReference type="PROSITE" id="PS00136">
    <property type="entry name" value="SUBTILASE_ASP"/>
    <property type="match status" value="1"/>
</dbReference>
<keyword evidence="8" id="KW-0812">Transmembrane</keyword>
<dbReference type="RefSeq" id="WP_160942029.1">
    <property type="nucleotide sequence ID" value="NZ_CP063310.1"/>
</dbReference>
<dbReference type="Gene3D" id="3.40.50.200">
    <property type="entry name" value="Peptidase S8/S53 domain"/>
    <property type="match status" value="2"/>
</dbReference>
<feature type="domain" description="Peptidase S8/S53" evidence="10">
    <location>
        <begin position="247"/>
        <end position="461"/>
    </location>
</feature>
<feature type="compositionally biased region" description="Pro residues" evidence="7">
    <location>
        <begin position="1170"/>
        <end position="1184"/>
    </location>
</feature>
<dbReference type="InterPro" id="IPR023828">
    <property type="entry name" value="Peptidase_S8_Ser-AS"/>
</dbReference>
<feature type="active site" description="Charge relay system" evidence="5">
    <location>
        <position position="308"/>
    </location>
</feature>
<evidence type="ECO:0000256" key="2">
    <source>
        <dbReference type="ARBA" id="ARBA00022670"/>
    </source>
</evidence>
<dbReference type="InterPro" id="IPR000209">
    <property type="entry name" value="Peptidase_S8/S53_dom"/>
</dbReference>
<dbReference type="SUPFAM" id="SSF117281">
    <property type="entry name" value="Kelch motif"/>
    <property type="match status" value="1"/>
</dbReference>
<feature type="transmembrane region" description="Helical" evidence="8">
    <location>
        <begin position="1201"/>
        <end position="1221"/>
    </location>
</feature>
<dbReference type="GO" id="GO:0004252">
    <property type="term" value="F:serine-type endopeptidase activity"/>
    <property type="evidence" value="ECO:0007669"/>
    <property type="project" value="UniProtKB-UniRule"/>
</dbReference>
<dbReference type="PANTHER" id="PTHR43806">
    <property type="entry name" value="PEPTIDASE S8"/>
    <property type="match status" value="1"/>
</dbReference>
<dbReference type="PROSITE" id="PS00137">
    <property type="entry name" value="SUBTILASE_HIS"/>
    <property type="match status" value="1"/>
</dbReference>
<feature type="active site" description="Charge relay system" evidence="5">
    <location>
        <position position="675"/>
    </location>
</feature>
<dbReference type="Gene3D" id="2.120.10.80">
    <property type="entry name" value="Kelch-type beta propeller"/>
    <property type="match status" value="1"/>
</dbReference>
<dbReference type="InterPro" id="IPR015915">
    <property type="entry name" value="Kelch-typ_b-propeller"/>
</dbReference>
<evidence type="ECO:0000313" key="12">
    <source>
        <dbReference type="Proteomes" id="UP000478463"/>
    </source>
</evidence>
<feature type="signal peptide" evidence="9">
    <location>
        <begin position="1"/>
        <end position="27"/>
    </location>
</feature>
<accession>A0A6L7IV75</accession>
<protein>
    <submittedName>
        <fullName evidence="11">S8 family serine peptidase</fullName>
    </submittedName>
</protein>
<comment type="similarity">
    <text evidence="1 5 6">Belongs to the peptidase S8 family.</text>
</comment>